<name>A0A1R0H8X7_9FUNG</name>
<evidence type="ECO:0000256" key="1">
    <source>
        <dbReference type="SAM" id="MobiDB-lite"/>
    </source>
</evidence>
<feature type="compositionally biased region" description="Polar residues" evidence="1">
    <location>
        <begin position="128"/>
        <end position="143"/>
    </location>
</feature>
<dbReference type="InterPro" id="IPR012423">
    <property type="entry name" value="Eaf7/MRGBP"/>
</dbReference>
<dbReference type="GO" id="GO:0006355">
    <property type="term" value="P:regulation of DNA-templated transcription"/>
    <property type="evidence" value="ECO:0007669"/>
    <property type="project" value="InterPro"/>
</dbReference>
<dbReference type="STRING" id="133383.A0A1R0H8X7"/>
<evidence type="ECO:0000313" key="3">
    <source>
        <dbReference type="Proteomes" id="UP000187455"/>
    </source>
</evidence>
<dbReference type="OrthoDB" id="5595141at2759"/>
<dbReference type="AlphaFoldDB" id="A0A1R0H8X7"/>
<feature type="compositionally biased region" description="Basic and acidic residues" evidence="1">
    <location>
        <begin position="144"/>
        <end position="157"/>
    </location>
</feature>
<dbReference type="Proteomes" id="UP000187455">
    <property type="component" value="Unassembled WGS sequence"/>
</dbReference>
<comment type="caution">
    <text evidence="2">The sequence shown here is derived from an EMBL/GenBank/DDBJ whole genome shotgun (WGS) entry which is preliminary data.</text>
</comment>
<dbReference type="EMBL" id="LSSL01000070">
    <property type="protein sequence ID" value="OLY85566.1"/>
    <property type="molecule type" value="Genomic_DNA"/>
</dbReference>
<gene>
    <name evidence="2" type="ORF">AYI68_g232</name>
</gene>
<accession>A0A1R0H8X7</accession>
<evidence type="ECO:0000313" key="2">
    <source>
        <dbReference type="EMBL" id="OLY85566.1"/>
    </source>
</evidence>
<reference evidence="2 3" key="1">
    <citation type="journal article" date="2016" name="Mol. Biol. Evol.">
        <title>Genome-Wide Survey of Gut Fungi (Harpellales) Reveals the First Horizontally Transferred Ubiquitin Gene from a Mosquito Host.</title>
        <authorList>
            <person name="Wang Y."/>
            <person name="White M.M."/>
            <person name="Kvist S."/>
            <person name="Moncalvo J.M."/>
        </authorList>
    </citation>
    <scope>NUCLEOTIDE SEQUENCE [LARGE SCALE GENOMIC DNA]</scope>
    <source>
        <strain evidence="2 3">ALG-7-W6</strain>
    </source>
</reference>
<proteinExistence type="predicted"/>
<keyword evidence="3" id="KW-1185">Reference proteome</keyword>
<dbReference type="Pfam" id="PF07904">
    <property type="entry name" value="Eaf7"/>
    <property type="match status" value="1"/>
</dbReference>
<organism evidence="2 3">
    <name type="scientific">Smittium mucronatum</name>
    <dbReference type="NCBI Taxonomy" id="133383"/>
    <lineage>
        <taxon>Eukaryota</taxon>
        <taxon>Fungi</taxon>
        <taxon>Fungi incertae sedis</taxon>
        <taxon>Zoopagomycota</taxon>
        <taxon>Kickxellomycotina</taxon>
        <taxon>Harpellomycetes</taxon>
        <taxon>Harpellales</taxon>
        <taxon>Legeriomycetaceae</taxon>
        <taxon>Smittium</taxon>
    </lineage>
</organism>
<dbReference type="GO" id="GO:0005634">
    <property type="term" value="C:nucleus"/>
    <property type="evidence" value="ECO:0007669"/>
    <property type="project" value="InterPro"/>
</dbReference>
<dbReference type="GO" id="GO:0043189">
    <property type="term" value="C:H4/H2A histone acetyltransferase complex"/>
    <property type="evidence" value="ECO:0007669"/>
    <property type="project" value="InterPro"/>
</dbReference>
<protein>
    <submittedName>
        <fullName evidence="2">Uncharacterized protein</fullName>
    </submittedName>
</protein>
<sequence length="182" mass="21126">MINIYQRFLIRATEKDYLISDLWDRISNWYDLNVLEELESESESDTAGLNSNIIDTPGLNSFSLDQSGDYNEHFGKGISAPEFNFWKIKAEFCLPWEDFGPQILERASQGVSDENFNDTIIYNYSTSDENEDNLFTNPNSNDFVQKDKSDNLQVEKKMKSKSILPLKKRSRSSRQSTKKPKR</sequence>
<feature type="region of interest" description="Disordered" evidence="1">
    <location>
        <begin position="128"/>
        <end position="182"/>
    </location>
</feature>
<feature type="compositionally biased region" description="Basic residues" evidence="1">
    <location>
        <begin position="166"/>
        <end position="182"/>
    </location>
</feature>